<dbReference type="EMBL" id="DRTT01000140">
    <property type="protein sequence ID" value="HHF98827.1"/>
    <property type="molecule type" value="Genomic_DNA"/>
</dbReference>
<evidence type="ECO:0000313" key="2">
    <source>
        <dbReference type="EMBL" id="HHF98827.1"/>
    </source>
</evidence>
<gene>
    <name evidence="2" type="ORF">ENL39_05005</name>
</gene>
<feature type="domain" description="DUF362" evidence="1">
    <location>
        <begin position="47"/>
        <end position="234"/>
    </location>
</feature>
<accession>A0A7V5I1Q5</accession>
<dbReference type="AlphaFoldDB" id="A0A7V5I1Q5"/>
<name>A0A7V5I1Q5_UNCAE</name>
<reference evidence="2" key="1">
    <citation type="journal article" date="2020" name="mSystems">
        <title>Genome- and Community-Level Interaction Insights into Carbon Utilization and Element Cycling Functions of Hydrothermarchaeota in Hydrothermal Sediment.</title>
        <authorList>
            <person name="Zhou Z."/>
            <person name="Liu Y."/>
            <person name="Xu W."/>
            <person name="Pan J."/>
            <person name="Luo Z.H."/>
            <person name="Li M."/>
        </authorList>
    </citation>
    <scope>NUCLEOTIDE SEQUENCE [LARGE SCALE GENOMIC DNA]</scope>
    <source>
        <strain evidence="2">HyVt-92</strain>
    </source>
</reference>
<feature type="non-terminal residue" evidence="2">
    <location>
        <position position="319"/>
    </location>
</feature>
<dbReference type="Pfam" id="PF04015">
    <property type="entry name" value="DUF362"/>
    <property type="match status" value="1"/>
</dbReference>
<organism evidence="2">
    <name type="scientific">Aerophobetes bacterium</name>
    <dbReference type="NCBI Taxonomy" id="2030807"/>
    <lineage>
        <taxon>Bacteria</taxon>
        <taxon>Candidatus Aerophobota</taxon>
    </lineage>
</organism>
<dbReference type="Proteomes" id="UP000886070">
    <property type="component" value="Unassembled WGS sequence"/>
</dbReference>
<dbReference type="InterPro" id="IPR007160">
    <property type="entry name" value="DUF362"/>
</dbReference>
<proteinExistence type="predicted"/>
<protein>
    <submittedName>
        <fullName evidence="2">DUF362 domain-containing protein</fullName>
    </submittedName>
</protein>
<evidence type="ECO:0000259" key="1">
    <source>
        <dbReference type="Pfam" id="PF04015"/>
    </source>
</evidence>
<sequence>MKSLEENFKKNKVSCVSVIKVKGGDIYRGVSFAIERVGGVNLKGKSVLIKPNLVDPRLPESGEITNPEVVEALIKYCKEKGAEKIVVGDGPSYYQSETRLKDCFTKTGTAKVAEKCGVKWVIFDDLSYRKFRNVSPYTPPEFMVTDLVFTSDVIINVPVMKTHFMSKVTLAMKNLKGTLKRENKPKFHRNLARAVVELNKIVRPTLNIVDATLVRKDFPLLIAGKDIVATDAVTSSIMGFNPEDVEMIKFGFEEGLGEINLDKIKVEGDDLKGIKMNFFLPSEKIKEKFPLLKLEVENACCGCLIPILSCLSEFEESKE</sequence>
<comment type="caution">
    <text evidence="2">The sequence shown here is derived from an EMBL/GenBank/DDBJ whole genome shotgun (WGS) entry which is preliminary data.</text>
</comment>